<gene>
    <name evidence="1" type="ORF">RRF57_005556</name>
</gene>
<sequence length="76" mass="8526">MEFLANARGNLIHLSTWLSPSHDLEGVIKASSQYTSTGDHSPVRQKPPDYDFLEMLSISSRFNDAFNSVFPVEVLL</sequence>
<comment type="caution">
    <text evidence="1">The sequence shown here is derived from an EMBL/GenBank/DDBJ whole genome shotgun (WGS) entry which is preliminary data.</text>
</comment>
<dbReference type="EMBL" id="JAWHQM010000013">
    <property type="protein sequence ID" value="KAK5629841.1"/>
    <property type="molecule type" value="Genomic_DNA"/>
</dbReference>
<proteinExistence type="predicted"/>
<protein>
    <submittedName>
        <fullName evidence="1">Uncharacterized protein</fullName>
    </submittedName>
</protein>
<evidence type="ECO:0000313" key="2">
    <source>
        <dbReference type="Proteomes" id="UP001305414"/>
    </source>
</evidence>
<name>A0AAN7Z9B6_9PEZI</name>
<dbReference type="Proteomes" id="UP001305414">
    <property type="component" value="Unassembled WGS sequence"/>
</dbReference>
<evidence type="ECO:0000313" key="1">
    <source>
        <dbReference type="EMBL" id="KAK5629841.1"/>
    </source>
</evidence>
<organism evidence="1 2">
    <name type="scientific">Xylaria bambusicola</name>
    <dbReference type="NCBI Taxonomy" id="326684"/>
    <lineage>
        <taxon>Eukaryota</taxon>
        <taxon>Fungi</taxon>
        <taxon>Dikarya</taxon>
        <taxon>Ascomycota</taxon>
        <taxon>Pezizomycotina</taxon>
        <taxon>Sordariomycetes</taxon>
        <taxon>Xylariomycetidae</taxon>
        <taxon>Xylariales</taxon>
        <taxon>Xylariaceae</taxon>
        <taxon>Xylaria</taxon>
    </lineage>
</organism>
<accession>A0AAN7Z9B6</accession>
<dbReference type="AlphaFoldDB" id="A0AAN7Z9B6"/>
<reference evidence="1 2" key="1">
    <citation type="submission" date="2023-10" db="EMBL/GenBank/DDBJ databases">
        <title>Draft genome sequence of Xylaria bambusicola isolate GMP-LS, the root and basal stem rot pathogen of sugarcane in Indonesia.</title>
        <authorList>
            <person name="Selvaraj P."/>
            <person name="Muralishankar V."/>
            <person name="Muruganantham S."/>
            <person name="Sp S."/>
            <person name="Haryani S."/>
            <person name="Lau K.J.X."/>
            <person name="Naqvi N.I."/>
        </authorList>
    </citation>
    <scope>NUCLEOTIDE SEQUENCE [LARGE SCALE GENOMIC DNA]</scope>
    <source>
        <strain evidence="1">GMP-LS</strain>
    </source>
</reference>
<keyword evidence="2" id="KW-1185">Reference proteome</keyword>